<dbReference type="InterPro" id="IPR032820">
    <property type="entry name" value="ATPase_put"/>
</dbReference>
<gene>
    <name evidence="3" type="ORF">SAMN05444581_101508</name>
</gene>
<feature type="region of interest" description="Disordered" evidence="1">
    <location>
        <begin position="1"/>
        <end position="74"/>
    </location>
</feature>
<dbReference type="EMBL" id="FOSN01000001">
    <property type="protein sequence ID" value="SFK05089.1"/>
    <property type="molecule type" value="Genomic_DNA"/>
</dbReference>
<evidence type="ECO:0000256" key="1">
    <source>
        <dbReference type="SAM" id="MobiDB-lite"/>
    </source>
</evidence>
<reference evidence="3 4" key="1">
    <citation type="submission" date="2016-10" db="EMBL/GenBank/DDBJ databases">
        <authorList>
            <person name="de Groot N.N."/>
        </authorList>
    </citation>
    <scope>NUCLEOTIDE SEQUENCE [LARGE SCALE GENOMIC DNA]</scope>
    <source>
        <strain evidence="3 4">NE2</strain>
    </source>
</reference>
<sequence>MTKRDEQTGDRRQDQEENQTRPEKEERRDERRRSEPRDDDGLKARLDKLSNALDAQQDARGASEPGGDPLQSGSLGGAMSLGFRVLSEFVAAVVVGAFIGWQLDAWLKTTPAFLLIFLLFGTAAGFWNVYRIAVKPPGSKGGLI</sequence>
<dbReference type="AlphaFoldDB" id="A0A1I3WD16"/>
<proteinExistence type="predicted"/>
<name>A0A1I3WD16_9HYPH</name>
<feature type="transmembrane region" description="Helical" evidence="2">
    <location>
        <begin position="81"/>
        <end position="100"/>
    </location>
</feature>
<dbReference type="OrthoDB" id="15401at2"/>
<evidence type="ECO:0000313" key="4">
    <source>
        <dbReference type="Proteomes" id="UP000198755"/>
    </source>
</evidence>
<evidence type="ECO:0000256" key="2">
    <source>
        <dbReference type="SAM" id="Phobius"/>
    </source>
</evidence>
<keyword evidence="4" id="KW-1185">Reference proteome</keyword>
<accession>A0A1I3WD16</accession>
<protein>
    <submittedName>
        <fullName evidence="3">ATP synthase protein I</fullName>
    </submittedName>
</protein>
<feature type="transmembrane region" description="Helical" evidence="2">
    <location>
        <begin position="112"/>
        <end position="130"/>
    </location>
</feature>
<dbReference type="RefSeq" id="WP_091677577.1">
    <property type="nucleotide sequence ID" value="NZ_FOSN01000001.1"/>
</dbReference>
<dbReference type="Proteomes" id="UP000198755">
    <property type="component" value="Unassembled WGS sequence"/>
</dbReference>
<organism evidence="3 4">
    <name type="scientific">Methylocapsa palsarum</name>
    <dbReference type="NCBI Taxonomy" id="1612308"/>
    <lineage>
        <taxon>Bacteria</taxon>
        <taxon>Pseudomonadati</taxon>
        <taxon>Pseudomonadota</taxon>
        <taxon>Alphaproteobacteria</taxon>
        <taxon>Hyphomicrobiales</taxon>
        <taxon>Beijerinckiaceae</taxon>
        <taxon>Methylocapsa</taxon>
    </lineage>
</organism>
<dbReference type="Pfam" id="PF09527">
    <property type="entry name" value="ATPase_gene1"/>
    <property type="match status" value="1"/>
</dbReference>
<keyword evidence="2" id="KW-0472">Membrane</keyword>
<dbReference type="STRING" id="1612308.SAMN05444581_101508"/>
<keyword evidence="2" id="KW-0812">Transmembrane</keyword>
<keyword evidence="2" id="KW-1133">Transmembrane helix</keyword>
<feature type="compositionally biased region" description="Basic and acidic residues" evidence="1">
    <location>
        <begin position="1"/>
        <end position="48"/>
    </location>
</feature>
<evidence type="ECO:0000313" key="3">
    <source>
        <dbReference type="EMBL" id="SFK05089.1"/>
    </source>
</evidence>